<protein>
    <submittedName>
        <fullName evidence="1">Uncharacterized protein</fullName>
    </submittedName>
</protein>
<proteinExistence type="predicted"/>
<dbReference type="AlphaFoldDB" id="A0A2D2LX73"/>
<evidence type="ECO:0000313" key="1">
    <source>
        <dbReference type="EMBL" id="ATR79631.1"/>
    </source>
</evidence>
<evidence type="ECO:0000313" key="2">
    <source>
        <dbReference type="Proteomes" id="UP000229340"/>
    </source>
</evidence>
<name>A0A2D2LX73_FAUOS</name>
<keyword evidence="1" id="KW-0614">Plasmid</keyword>
<dbReference type="EMBL" id="CP024444">
    <property type="protein sequence ID" value="ATR79631.1"/>
    <property type="molecule type" value="Genomic_DNA"/>
</dbReference>
<reference evidence="2" key="1">
    <citation type="submission" date="2017-10" db="EMBL/GenBank/DDBJ databases">
        <title>Complete genome sequence of Moraxella osloensis NP7 isolated from human skin.</title>
        <authorList>
            <person name="Lee K."/>
            <person name="Lim J.Y."/>
            <person name="Hwang I."/>
        </authorList>
    </citation>
    <scope>NUCLEOTIDE SEQUENCE [LARGE SCALE GENOMIC DNA]</scope>
    <source>
        <strain evidence="2">NP7</strain>
        <plasmid evidence="2">pnp7-1</plasmid>
    </source>
</reference>
<gene>
    <name evidence="1" type="ORF">NP7_09685</name>
</gene>
<accession>A0A2D2LX73</accession>
<dbReference type="Proteomes" id="UP000229340">
    <property type="component" value="Plasmid pNP7-1"/>
</dbReference>
<geneLocation type="plasmid" evidence="2">
    <name>pnp7-1</name>
</geneLocation>
<sequence length="327" mass="35621">MFGFFKKSKNALMVQPQIVVRHLTNEAVTQLVMYLDSGVEDLNRVNQRYTTNFDSQGNTATSLTVLGFDTLTQFKDTQSLVFEGDFVDIERSVDTNADSIEIHIIKNLMHESGQEITEKQARFLHASAIAENKALVHGTICLTITSNGERISQVIAKPIYWIDGLVQEDTIVFPEPSDIQSYVKQSWLDTFNDALYEDINTAQTAMPSVASKAAPAFMHKLPRRSANDDSNRASNVTKGVVLAAGLMGAIGVAAWVNPHHKTEQTQDNFGMGAGLIADNSNTRELTPAALGSQQQDATAAILKQMGVDVNKATDLGCLSADKPSTAN</sequence>
<organism evidence="1 2">
    <name type="scientific">Faucicola osloensis</name>
    <name type="common">Moraxella osloensis</name>
    <dbReference type="NCBI Taxonomy" id="34062"/>
    <lineage>
        <taxon>Bacteria</taxon>
        <taxon>Pseudomonadati</taxon>
        <taxon>Pseudomonadota</taxon>
        <taxon>Gammaproteobacteria</taxon>
        <taxon>Moraxellales</taxon>
        <taxon>Moraxellaceae</taxon>
        <taxon>Faucicola</taxon>
    </lineage>
</organism>